<name>A0A1H6FDC8_9GAMM</name>
<gene>
    <name evidence="2" type="ORF">MBHS_03040</name>
</gene>
<proteinExistence type="predicted"/>
<accession>A0A1H6FDC8</accession>
<dbReference type="RefSeq" id="WP_103920867.1">
    <property type="nucleotide sequence ID" value="NZ_FMSV02000518.1"/>
</dbReference>
<feature type="domain" description="CRISPR associated protein Cas6 C-terminal" evidence="1">
    <location>
        <begin position="124"/>
        <end position="236"/>
    </location>
</feature>
<sequence length="245" mass="27217">MLRIRITLPKNLPEDKRINYRYQDILHDALVNAWLQAKADKSNILDRDALAWNFAALGWHRKDGNQAHSLVVSTAAPLLAETLVKLNCADIRYTRAHTLESVDFSPAEIHIEPDPIVPGQTALGVVMLSPLAIRDYHNGKRWHTDLSQVDLSTAINTRLSRLAGREVKLKIQADSLYLRCNPKHSTLVPLKQMKNGKTAFVIGMDAPLVLQGSEGDLRLAWYAGIGEKTRNGFGCIGLAEQGIGR</sequence>
<dbReference type="EMBL" id="FMSV02000518">
    <property type="protein sequence ID" value="SEH07166.1"/>
    <property type="molecule type" value="Genomic_DNA"/>
</dbReference>
<evidence type="ECO:0000313" key="3">
    <source>
        <dbReference type="Proteomes" id="UP000236724"/>
    </source>
</evidence>
<dbReference type="Gene3D" id="3.30.70.1900">
    <property type="match status" value="1"/>
</dbReference>
<protein>
    <submittedName>
        <fullName evidence="2">CRISPR associated protein Cas6</fullName>
    </submittedName>
</protein>
<organism evidence="2 3">
    <name type="scientific">Candidatus Venteria ishoeyi</name>
    <dbReference type="NCBI Taxonomy" id="1899563"/>
    <lineage>
        <taxon>Bacteria</taxon>
        <taxon>Pseudomonadati</taxon>
        <taxon>Pseudomonadota</taxon>
        <taxon>Gammaproteobacteria</taxon>
        <taxon>Thiotrichales</taxon>
        <taxon>Thiotrichaceae</taxon>
        <taxon>Venteria</taxon>
    </lineage>
</organism>
<evidence type="ECO:0000313" key="2">
    <source>
        <dbReference type="EMBL" id="SEH07166.1"/>
    </source>
</evidence>
<dbReference type="Pfam" id="PF01881">
    <property type="entry name" value="Cas_Cas6_C"/>
    <property type="match status" value="1"/>
</dbReference>
<keyword evidence="3" id="KW-1185">Reference proteome</keyword>
<dbReference type="InterPro" id="IPR049435">
    <property type="entry name" value="Cas_Cas6_C"/>
</dbReference>
<dbReference type="OrthoDB" id="5623310at2"/>
<evidence type="ECO:0000259" key="1">
    <source>
        <dbReference type="Pfam" id="PF01881"/>
    </source>
</evidence>
<dbReference type="Proteomes" id="UP000236724">
    <property type="component" value="Unassembled WGS sequence"/>
</dbReference>
<reference evidence="2 3" key="1">
    <citation type="submission" date="2016-10" db="EMBL/GenBank/DDBJ databases">
        <authorList>
            <person name="de Groot N.N."/>
        </authorList>
    </citation>
    <scope>NUCLEOTIDE SEQUENCE [LARGE SCALE GENOMIC DNA]</scope>
    <source>
        <strain evidence="2">MBHS1</strain>
    </source>
</reference>
<dbReference type="AlphaFoldDB" id="A0A1H6FDC8"/>